<keyword evidence="2 7" id="KW-0963">Cytoplasm</keyword>
<evidence type="ECO:0000256" key="1">
    <source>
        <dbReference type="ARBA" id="ARBA00001849"/>
    </source>
</evidence>
<dbReference type="SUPFAM" id="SSF50249">
    <property type="entry name" value="Nucleic acid-binding proteins"/>
    <property type="match status" value="3"/>
</dbReference>
<dbReference type="EC" id="3.1.13.1" evidence="7"/>
<gene>
    <name evidence="9" type="primary">vacB</name>
    <name evidence="7" type="synonym">rnr</name>
    <name evidence="9" type="ORF">NCTC10184_00206</name>
</gene>
<keyword evidence="6 7" id="KW-0694">RNA-binding</keyword>
<comment type="catalytic activity">
    <reaction evidence="1 7">
        <text>Exonucleolytic cleavage in the 3'- to 5'-direction to yield nucleoside 5'-phosphates.</text>
        <dbReference type="EC" id="3.1.13.1"/>
    </reaction>
</comment>
<evidence type="ECO:0000256" key="5">
    <source>
        <dbReference type="ARBA" id="ARBA00022839"/>
    </source>
</evidence>
<dbReference type="InterPro" id="IPR012340">
    <property type="entry name" value="NA-bd_OB-fold"/>
</dbReference>
<dbReference type="PANTHER" id="PTHR23355:SF9">
    <property type="entry name" value="DIS3-LIKE EXONUCLEASE 2"/>
    <property type="match status" value="1"/>
</dbReference>
<organism evidence="9 10">
    <name type="scientific">Mycoplasmopsis columbinasalis</name>
    <dbReference type="NCBI Taxonomy" id="114880"/>
    <lineage>
        <taxon>Bacteria</taxon>
        <taxon>Bacillati</taxon>
        <taxon>Mycoplasmatota</taxon>
        <taxon>Mycoplasmoidales</taxon>
        <taxon>Metamycoplasmataceae</taxon>
        <taxon>Mycoplasmopsis</taxon>
    </lineage>
</organism>
<comment type="subcellular location">
    <subcellularLocation>
        <location evidence="7">Cytoplasm</location>
    </subcellularLocation>
</comment>
<dbReference type="GO" id="GO:0003723">
    <property type="term" value="F:RNA binding"/>
    <property type="evidence" value="ECO:0007669"/>
    <property type="project" value="UniProtKB-UniRule"/>
</dbReference>
<dbReference type="EMBL" id="LR215043">
    <property type="protein sequence ID" value="VEU77991.1"/>
    <property type="molecule type" value="Genomic_DNA"/>
</dbReference>
<dbReference type="InterPro" id="IPR050180">
    <property type="entry name" value="RNR_Ribonuclease"/>
</dbReference>
<comment type="similarity">
    <text evidence="7">Belongs to the RNR ribonuclease family. RNase R subfamily.</text>
</comment>
<keyword evidence="4 7" id="KW-0378">Hydrolase</keyword>
<keyword evidence="5 7" id="KW-0269">Exonuclease</keyword>
<dbReference type="KEGG" id="mcob:NCTC10184_00206"/>
<dbReference type="InterPro" id="IPR011805">
    <property type="entry name" value="RNase_R"/>
</dbReference>
<evidence type="ECO:0000259" key="8">
    <source>
        <dbReference type="PROSITE" id="PS50126"/>
    </source>
</evidence>
<evidence type="ECO:0000313" key="10">
    <source>
        <dbReference type="Proteomes" id="UP000290876"/>
    </source>
</evidence>
<dbReference type="GO" id="GO:0008859">
    <property type="term" value="F:exoribonuclease II activity"/>
    <property type="evidence" value="ECO:0007669"/>
    <property type="project" value="UniProtKB-UniRule"/>
</dbReference>
<accession>A0A449B9X7</accession>
<dbReference type="Proteomes" id="UP000290876">
    <property type="component" value="Chromosome"/>
</dbReference>
<dbReference type="SMART" id="SM00316">
    <property type="entry name" value="S1"/>
    <property type="match status" value="1"/>
</dbReference>
<dbReference type="NCBIfam" id="TIGR02063">
    <property type="entry name" value="RNase_R"/>
    <property type="match status" value="1"/>
</dbReference>
<name>A0A449B9X7_9BACT</name>
<dbReference type="NCBIfam" id="TIGR00358">
    <property type="entry name" value="3_prime_RNase"/>
    <property type="match status" value="1"/>
</dbReference>
<evidence type="ECO:0000256" key="6">
    <source>
        <dbReference type="ARBA" id="ARBA00022884"/>
    </source>
</evidence>
<dbReference type="GO" id="GO:0005829">
    <property type="term" value="C:cytosol"/>
    <property type="evidence" value="ECO:0007669"/>
    <property type="project" value="TreeGrafter"/>
</dbReference>
<evidence type="ECO:0000256" key="2">
    <source>
        <dbReference type="ARBA" id="ARBA00022490"/>
    </source>
</evidence>
<sequence length="711" mass="81611">MLDTRTVLTVIKKNPGISYLELAQKKLRIPSRKNWELTQILNELKSKSLITENKRDSFCSISFQKTIQGTFRLAQEGKFGFIEVENETETESYFVPKVEFNGGINGDVVDGEIYLIEDGANLTFARIKKVVERKKKTLTGVVIWPKMGPPIFNPINKLYNTFKLKIQGSDVPIKNNDVVLAEFVNQPKDKNKGLYLIQVKKAITNTNDKMCYVKAYITEQNVPEYFPAEVLNEAQNIPDSIENEPTQNRIDFRNELIVTIDGNDTKDFDDAINVKKLPNGNYELGVHIADVSYYVREKSQIDLEALKRGTSIYLMDRVIPMLPEKLSNGICSLNPNVDRFTLSAVMVIDPQGNTLETKLSQSIINSKYRLTYDRVNEYINDGKKFEDEKLNAMLDDAIELSKIVRKFKEDEGYVNFDIKEPNLILNEDGTVKDIRVSESGFSEKLIEDFMVRANEAVAFELTKLKFPALYRVHEKPSEEKLDYFLNVLDELNIKVDFDRNNVTPKTFQKVVNDIKMIRDDQFLELLFLRTMSKALYDPNNIGHFGLASKFYCHFTSPIRRYPDLIIHRILRDLVFGENHYNKDLIAESLPKIAAQNSSSEQQAIQIERDTNDLKYAEYWQNKIGQTFRAQIVSIVAFGMFVEFENKTEALVHISNMCDEKYEANELKTELIAEDNKKFKLGDFVDVIITNADIISGKVDAMLANCENKTIA</sequence>
<dbReference type="Pfam" id="PF00773">
    <property type="entry name" value="RNB"/>
    <property type="match status" value="1"/>
</dbReference>
<dbReference type="GO" id="GO:0006402">
    <property type="term" value="P:mRNA catabolic process"/>
    <property type="evidence" value="ECO:0007669"/>
    <property type="project" value="TreeGrafter"/>
</dbReference>
<keyword evidence="10" id="KW-1185">Reference proteome</keyword>
<dbReference type="Pfam" id="PF00575">
    <property type="entry name" value="S1"/>
    <property type="match status" value="1"/>
</dbReference>
<dbReference type="Gene3D" id="2.40.50.140">
    <property type="entry name" value="Nucleic acid-binding proteins"/>
    <property type="match status" value="2"/>
</dbReference>
<keyword evidence="3 7" id="KW-0540">Nuclease</keyword>
<dbReference type="RefSeq" id="WP_129622844.1">
    <property type="nucleotide sequence ID" value="NZ_LR215043.1"/>
</dbReference>
<evidence type="ECO:0000313" key="9">
    <source>
        <dbReference type="EMBL" id="VEU77991.1"/>
    </source>
</evidence>
<comment type="function">
    <text evidence="7">3'-5' exoribonuclease that releases 5'-nucleoside monophosphates and is involved in maturation of structured RNAs.</text>
</comment>
<dbReference type="PROSITE" id="PS50126">
    <property type="entry name" value="S1"/>
    <property type="match status" value="1"/>
</dbReference>
<dbReference type="InterPro" id="IPR001900">
    <property type="entry name" value="RNase_II/R"/>
</dbReference>
<dbReference type="OrthoDB" id="9764149at2"/>
<dbReference type="HAMAP" id="MF_01895">
    <property type="entry name" value="RNase_R"/>
    <property type="match status" value="1"/>
</dbReference>
<protein>
    <recommendedName>
        <fullName evidence="7">Ribonuclease R</fullName>
        <shortName evidence="7">RNase R</shortName>
        <ecNumber evidence="7">3.1.13.1</ecNumber>
    </recommendedName>
</protein>
<feature type="domain" description="S1 motif" evidence="8">
    <location>
        <begin position="624"/>
        <end position="703"/>
    </location>
</feature>
<dbReference type="SMART" id="SM00955">
    <property type="entry name" value="RNB"/>
    <property type="match status" value="1"/>
</dbReference>
<evidence type="ECO:0000256" key="7">
    <source>
        <dbReference type="HAMAP-Rule" id="MF_01895"/>
    </source>
</evidence>
<dbReference type="PANTHER" id="PTHR23355">
    <property type="entry name" value="RIBONUCLEASE"/>
    <property type="match status" value="1"/>
</dbReference>
<dbReference type="InterPro" id="IPR003029">
    <property type="entry name" value="S1_domain"/>
</dbReference>
<dbReference type="InterPro" id="IPR004476">
    <property type="entry name" value="RNase_II/RNase_R"/>
</dbReference>
<proteinExistence type="inferred from homology"/>
<reference evidence="9 10" key="1">
    <citation type="submission" date="2019-01" db="EMBL/GenBank/DDBJ databases">
        <authorList>
            <consortium name="Pathogen Informatics"/>
        </authorList>
    </citation>
    <scope>NUCLEOTIDE SEQUENCE [LARGE SCALE GENOMIC DNA]</scope>
    <source>
        <strain evidence="9 10">NCTC10184</strain>
    </source>
</reference>
<evidence type="ECO:0000256" key="4">
    <source>
        <dbReference type="ARBA" id="ARBA00022801"/>
    </source>
</evidence>
<evidence type="ECO:0000256" key="3">
    <source>
        <dbReference type="ARBA" id="ARBA00022722"/>
    </source>
</evidence>
<dbReference type="AlphaFoldDB" id="A0A449B9X7"/>